<dbReference type="OrthoDB" id="10248487at2759"/>
<dbReference type="GO" id="GO:0005737">
    <property type="term" value="C:cytoplasm"/>
    <property type="evidence" value="ECO:0007669"/>
    <property type="project" value="TreeGrafter"/>
</dbReference>
<evidence type="ECO:0000313" key="3">
    <source>
        <dbReference type="RefSeq" id="XP_019633220.1"/>
    </source>
</evidence>
<organism evidence="2 3">
    <name type="scientific">Branchiostoma belcheri</name>
    <name type="common">Amphioxus</name>
    <dbReference type="NCBI Taxonomy" id="7741"/>
    <lineage>
        <taxon>Eukaryota</taxon>
        <taxon>Metazoa</taxon>
        <taxon>Chordata</taxon>
        <taxon>Cephalochordata</taxon>
        <taxon>Leptocardii</taxon>
        <taxon>Amphioxiformes</taxon>
        <taxon>Branchiostomatidae</taxon>
        <taxon>Branchiostoma</taxon>
    </lineage>
</organism>
<dbReference type="GO" id="GO:0007018">
    <property type="term" value="P:microtubule-based movement"/>
    <property type="evidence" value="ECO:0007669"/>
    <property type="project" value="TreeGrafter"/>
</dbReference>
<accession>A0A6P4YV30</accession>
<dbReference type="GO" id="GO:0005868">
    <property type="term" value="C:cytoplasmic dynein complex"/>
    <property type="evidence" value="ECO:0007669"/>
    <property type="project" value="TreeGrafter"/>
</dbReference>
<evidence type="ECO:0000313" key="2">
    <source>
        <dbReference type="Proteomes" id="UP000515135"/>
    </source>
</evidence>
<dbReference type="KEGG" id="bbel:109476659"/>
<proteinExistence type="inferred from homology"/>
<name>A0A6P4YV30_BRABE</name>
<evidence type="ECO:0000256" key="1">
    <source>
        <dbReference type="ARBA" id="ARBA00005361"/>
    </source>
</evidence>
<dbReference type="Pfam" id="PF03645">
    <property type="entry name" value="Tctex-1"/>
    <property type="match status" value="1"/>
</dbReference>
<dbReference type="GO" id="GO:0045505">
    <property type="term" value="F:dynein intermediate chain binding"/>
    <property type="evidence" value="ECO:0007669"/>
    <property type="project" value="TreeGrafter"/>
</dbReference>
<sequence>MCRHKSPQPNTFRLEPENRFSVPTVRDVILTVLSCNLGGDVYEVDRAREQTKGLAQDIMRRVKALEYDRMKLVVVVSIGEKRGQCVHVTSRCLWDLQRDNFATASFHNEALYATGTVFGVYYE</sequence>
<keyword evidence="2" id="KW-1185">Reference proteome</keyword>
<dbReference type="InterPro" id="IPR005334">
    <property type="entry name" value="Tctex-1-like"/>
</dbReference>
<comment type="similarity">
    <text evidence="1">Belongs to the dynein light chain Tctex-type family.</text>
</comment>
<dbReference type="Gene3D" id="3.30.1140.40">
    <property type="entry name" value="Tctex-1"/>
    <property type="match status" value="1"/>
</dbReference>
<dbReference type="CDD" id="cd21451">
    <property type="entry name" value="DLC-like_TCTEX1D"/>
    <property type="match status" value="1"/>
</dbReference>
<reference evidence="3" key="1">
    <citation type="submission" date="2025-08" db="UniProtKB">
        <authorList>
            <consortium name="RefSeq"/>
        </authorList>
    </citation>
    <scope>IDENTIFICATION</scope>
    <source>
        <tissue evidence="3">Gonad</tissue>
    </source>
</reference>
<dbReference type="PANTHER" id="PTHR21255:SF65">
    <property type="entry name" value="TCTEX1 DOMAIN-CONTAINING PROTEIN 2"/>
    <property type="match status" value="1"/>
</dbReference>
<dbReference type="AlphaFoldDB" id="A0A6P4YV30"/>
<dbReference type="Proteomes" id="UP000515135">
    <property type="component" value="Unplaced"/>
</dbReference>
<protein>
    <submittedName>
        <fullName evidence="3">Tctex1 domain-containing protein 1-like</fullName>
    </submittedName>
</protein>
<dbReference type="GeneID" id="109476659"/>
<dbReference type="PANTHER" id="PTHR21255">
    <property type="entry name" value="T-COMPLEX-ASSOCIATED-TESTIS-EXPRESSED 1/ DYNEIN LIGHT CHAIN"/>
    <property type="match status" value="1"/>
</dbReference>
<gene>
    <name evidence="3" type="primary">LOC109476659</name>
</gene>
<dbReference type="InterPro" id="IPR038586">
    <property type="entry name" value="Tctex-1-like_sf"/>
</dbReference>
<dbReference type="RefSeq" id="XP_019633220.1">
    <property type="nucleotide sequence ID" value="XM_019777661.1"/>
</dbReference>